<gene>
    <name evidence="2" type="ORF">F1559_000137</name>
</gene>
<proteinExistence type="predicted"/>
<dbReference type="Proteomes" id="UP000530660">
    <property type="component" value="Unassembled WGS sequence"/>
</dbReference>
<organism evidence="2 3">
    <name type="scientific">Cyanidiococcus yangmingshanensis</name>
    <dbReference type="NCBI Taxonomy" id="2690220"/>
    <lineage>
        <taxon>Eukaryota</taxon>
        <taxon>Rhodophyta</taxon>
        <taxon>Bangiophyceae</taxon>
        <taxon>Cyanidiales</taxon>
        <taxon>Cyanidiaceae</taxon>
        <taxon>Cyanidiococcus</taxon>
    </lineage>
</organism>
<evidence type="ECO:0000313" key="3">
    <source>
        <dbReference type="Proteomes" id="UP000530660"/>
    </source>
</evidence>
<accession>A0A7J7IHY8</accession>
<keyword evidence="3" id="KW-1185">Reference proteome</keyword>
<feature type="chain" id="PRO_5029607482" evidence="1">
    <location>
        <begin position="39"/>
        <end position="166"/>
    </location>
</feature>
<name>A0A7J7IHY8_9RHOD</name>
<protein>
    <submittedName>
        <fullName evidence="2">Uncharacterized protein</fullName>
    </submittedName>
</protein>
<evidence type="ECO:0000256" key="1">
    <source>
        <dbReference type="SAM" id="SignalP"/>
    </source>
</evidence>
<comment type="caution">
    <text evidence="2">The sequence shown here is derived from an EMBL/GenBank/DDBJ whole genome shotgun (WGS) entry which is preliminary data.</text>
</comment>
<sequence length="166" mass="18789">MPLRSLRARKRSRATFFLRSLWLLPFVMVLANSWLTESDSFLDPVMIDAVCKPQWTLRGAQNQAMIKAAGTAFCMASIPSALLNESVLPAYNAYVEAVWDDFSVRAQGDTTENAPQYNVIFLSGLWVLVNANQTRRVWLRESANAFHMFTDFATQVSPLGVFPSYW</sequence>
<dbReference type="EMBL" id="VWRR01000010">
    <property type="protein sequence ID" value="KAF6002334.1"/>
    <property type="molecule type" value="Genomic_DNA"/>
</dbReference>
<keyword evidence="1" id="KW-0732">Signal</keyword>
<dbReference type="AlphaFoldDB" id="A0A7J7IHY8"/>
<evidence type="ECO:0000313" key="2">
    <source>
        <dbReference type="EMBL" id="KAF6002334.1"/>
    </source>
</evidence>
<feature type="signal peptide" evidence="1">
    <location>
        <begin position="1"/>
        <end position="38"/>
    </location>
</feature>
<reference evidence="2 3" key="1">
    <citation type="journal article" date="2020" name="J. Phycol.">
        <title>Comparative genome analysis reveals Cyanidiococcus gen. nov., a new extremophilic red algal genus sister to Cyanidioschyzon (Cyanidioschyzonaceae, Rhodophyta).</title>
        <authorList>
            <person name="Liu S.-L."/>
            <person name="Chiang Y.-R."/>
            <person name="Yoon H.S."/>
            <person name="Fu H.-Y."/>
        </authorList>
    </citation>
    <scope>NUCLEOTIDE SEQUENCE [LARGE SCALE GENOMIC DNA]</scope>
    <source>
        <strain evidence="2 3">THAL066</strain>
    </source>
</reference>